<feature type="compositionally biased region" description="Low complexity" evidence="12">
    <location>
        <begin position="338"/>
        <end position="349"/>
    </location>
</feature>
<keyword evidence="7" id="KW-0256">Endoplasmic reticulum</keyword>
<dbReference type="EMBL" id="GG745342">
    <property type="protein sequence ID" value="KNE63615.1"/>
    <property type="molecule type" value="Genomic_DNA"/>
</dbReference>
<evidence type="ECO:0000313" key="15">
    <source>
        <dbReference type="Proteomes" id="UP000054350"/>
    </source>
</evidence>
<evidence type="ECO:0000256" key="12">
    <source>
        <dbReference type="SAM" id="MobiDB-lite"/>
    </source>
</evidence>
<proteinExistence type="inferred from homology"/>
<feature type="region of interest" description="Disordered" evidence="12">
    <location>
        <begin position="415"/>
        <end position="465"/>
    </location>
</feature>
<evidence type="ECO:0000256" key="3">
    <source>
        <dbReference type="ARBA" id="ARBA00009010"/>
    </source>
</evidence>
<dbReference type="AlphaFoldDB" id="A0A0L0SMK6"/>
<evidence type="ECO:0000256" key="1">
    <source>
        <dbReference type="ARBA" id="ARBA00004477"/>
    </source>
</evidence>
<feature type="transmembrane region" description="Helical" evidence="13">
    <location>
        <begin position="997"/>
        <end position="1016"/>
    </location>
</feature>
<feature type="transmembrane region" description="Helical" evidence="13">
    <location>
        <begin position="735"/>
        <end position="755"/>
    </location>
</feature>
<comment type="subcellular location">
    <subcellularLocation>
        <location evidence="1">Endoplasmic reticulum membrane</location>
        <topology evidence="1">Multi-pass membrane protein</topology>
    </subcellularLocation>
</comment>
<dbReference type="Proteomes" id="UP000054350">
    <property type="component" value="Unassembled WGS sequence"/>
</dbReference>
<dbReference type="PANTHER" id="PTHR10408:SF7">
    <property type="entry name" value="DIACYLGLYCEROL O-ACYLTRANSFERASE 1"/>
    <property type="match status" value="1"/>
</dbReference>
<dbReference type="InterPro" id="IPR004299">
    <property type="entry name" value="MBOAT_fam"/>
</dbReference>
<dbReference type="PANTHER" id="PTHR10408">
    <property type="entry name" value="STEROL O-ACYLTRANSFERASE"/>
    <property type="match status" value="1"/>
</dbReference>
<accession>A0A0L0SMK6</accession>
<feature type="transmembrane region" description="Helical" evidence="13">
    <location>
        <begin position="709"/>
        <end position="729"/>
    </location>
</feature>
<keyword evidence="5" id="KW-0808">Transferase</keyword>
<keyword evidence="9 13" id="KW-0472">Membrane</keyword>
<dbReference type="EC" id="2.3.1.20" evidence="4"/>
<keyword evidence="10" id="KW-0012">Acyltransferase</keyword>
<evidence type="ECO:0000256" key="13">
    <source>
        <dbReference type="SAM" id="Phobius"/>
    </source>
</evidence>
<dbReference type="eggNOG" id="KOG0380">
    <property type="taxonomic scope" value="Eukaryota"/>
</dbReference>
<dbReference type="InterPro" id="IPR014371">
    <property type="entry name" value="Oat_ACAT_DAG_ARE"/>
</dbReference>
<dbReference type="GO" id="GO:0019432">
    <property type="term" value="P:triglyceride biosynthetic process"/>
    <property type="evidence" value="ECO:0007669"/>
    <property type="project" value="TreeGrafter"/>
</dbReference>
<organism evidence="14 15">
    <name type="scientific">Allomyces macrogynus (strain ATCC 38327)</name>
    <name type="common">Allomyces javanicus var. macrogynus</name>
    <dbReference type="NCBI Taxonomy" id="578462"/>
    <lineage>
        <taxon>Eukaryota</taxon>
        <taxon>Fungi</taxon>
        <taxon>Fungi incertae sedis</taxon>
        <taxon>Blastocladiomycota</taxon>
        <taxon>Blastocladiomycetes</taxon>
        <taxon>Blastocladiales</taxon>
        <taxon>Blastocladiaceae</taxon>
        <taxon>Allomyces</taxon>
    </lineage>
</organism>
<gene>
    <name evidence="14" type="ORF">AMAG_08716</name>
</gene>
<feature type="transmembrane region" description="Helical" evidence="13">
    <location>
        <begin position="974"/>
        <end position="991"/>
    </location>
</feature>
<dbReference type="GO" id="GO:0004144">
    <property type="term" value="F:diacylglycerol O-acyltransferase activity"/>
    <property type="evidence" value="ECO:0007669"/>
    <property type="project" value="UniProtKB-EC"/>
</dbReference>
<reference evidence="15" key="2">
    <citation type="submission" date="2009-11" db="EMBL/GenBank/DDBJ databases">
        <title>The Genome Sequence of Allomyces macrogynus strain ATCC 38327.</title>
        <authorList>
            <consortium name="The Broad Institute Genome Sequencing Platform"/>
            <person name="Russ C."/>
            <person name="Cuomo C."/>
            <person name="Shea T."/>
            <person name="Young S.K."/>
            <person name="Zeng Q."/>
            <person name="Koehrsen M."/>
            <person name="Haas B."/>
            <person name="Borodovsky M."/>
            <person name="Guigo R."/>
            <person name="Alvarado L."/>
            <person name="Berlin A."/>
            <person name="Borenstein D."/>
            <person name="Chen Z."/>
            <person name="Engels R."/>
            <person name="Freedman E."/>
            <person name="Gellesch M."/>
            <person name="Goldberg J."/>
            <person name="Griggs A."/>
            <person name="Gujja S."/>
            <person name="Heiman D."/>
            <person name="Hepburn T."/>
            <person name="Howarth C."/>
            <person name="Jen D."/>
            <person name="Larson L."/>
            <person name="Lewis B."/>
            <person name="Mehta T."/>
            <person name="Park D."/>
            <person name="Pearson M."/>
            <person name="Roberts A."/>
            <person name="Saif S."/>
            <person name="Shenoy N."/>
            <person name="Sisk P."/>
            <person name="Stolte C."/>
            <person name="Sykes S."/>
            <person name="Walk T."/>
            <person name="White J."/>
            <person name="Yandava C."/>
            <person name="Burger G."/>
            <person name="Gray M.W."/>
            <person name="Holland P.W.H."/>
            <person name="King N."/>
            <person name="Lang F.B.F."/>
            <person name="Roger A.J."/>
            <person name="Ruiz-Trillo I."/>
            <person name="Lander E."/>
            <person name="Nusbaum C."/>
        </authorList>
    </citation>
    <scope>NUCLEOTIDE SEQUENCE [LARGE SCALE GENOMIC DNA]</scope>
    <source>
        <strain evidence="15">ATCC 38327</strain>
    </source>
</reference>
<evidence type="ECO:0000313" key="14">
    <source>
        <dbReference type="EMBL" id="KNE63615.1"/>
    </source>
</evidence>
<evidence type="ECO:0000256" key="4">
    <source>
        <dbReference type="ARBA" id="ARBA00013244"/>
    </source>
</evidence>
<feature type="transmembrane region" description="Helical" evidence="13">
    <location>
        <begin position="668"/>
        <end position="688"/>
    </location>
</feature>
<dbReference type="GO" id="GO:0005789">
    <property type="term" value="C:endoplasmic reticulum membrane"/>
    <property type="evidence" value="ECO:0007669"/>
    <property type="project" value="UniProtKB-SubCell"/>
</dbReference>
<keyword evidence="15" id="KW-1185">Reference proteome</keyword>
<feature type="transmembrane region" description="Helical" evidence="13">
    <location>
        <begin position="874"/>
        <end position="895"/>
    </location>
</feature>
<feature type="transmembrane region" description="Helical" evidence="13">
    <location>
        <begin position="821"/>
        <end position="840"/>
    </location>
</feature>
<evidence type="ECO:0000256" key="8">
    <source>
        <dbReference type="ARBA" id="ARBA00022989"/>
    </source>
</evidence>
<sequence>MVMFEDLAWPKLPAAMNVDPTAALAAVRSRSPTLPKFPTLKTPRISLAAATAATKDLFQQSAAASSAATSAAKDLFQLQSAAAKNLLEERSAAAKDLIQQSAAPLLASSPVQQLVHQPVFSSVPVTSIFSALESVAPASLNQGTVPTVENVHDDESITLDDVSSRNQSIFESAVPSTEPAVLPSDCTSAPTPALPARVPLRIDTSVARFELAENSDGPAPATSATVVDAPASLVTVADAPAQVAEDVRLHEPEEPVPALDTSTQLAEDRSSVIPAEQAPEVVAPVETQPIVVEAPVEVDQADVGVPNQDELALVHALAQAEFAVADAPVQPTDRPDLDAPSPDDPATSLLADAPSVEPITDDVIPTSAQPDLEPITPPSEPEQDDRDSLVFEKPVFDDDAPTPVFDMAPAVAQLPTPVTSPHGSLVNDKPAARAVPKESASRRVSQLSSSSSRRSSRASKTSSMILQGHHELVSTWIEKPDGTRVLQRRIVLHDSPTSSTATAPAIAPAAEPTSDEEPALAAPSPRSSMDLRRASTVMPNVINVMAATMPPMTFLSGYQSSMPYDTTISPFAPPMLRRVSSESALTVTKAADAPKYPKDPRSIHALPAHRREACSPLAPEADLQSYRGLMNVAALTLVVSNLRLIIENFLSWGLLLTLPRNWVGTQDWVVGAACIAFLGCVAAFAYSIEKTSATAGACFFVIESPMRRWALINLIAALVVPTCFVWFAVRDPITGTAVMGLSVIVVLKLTSYHLVNAELRYFYNYGHNVPTYASKSDDDRAIYPRNITVANLVEFLSFPTLCYQPKYPRTDKVHVGKVIKYALETAAAVITMYTLVAQYMRPIVESTYAALTDPVTGAVHWTTPSPVLLLERTLTLTLTTIYFWLTMFFGTFHAASNLQAELTRFADREFYLDWWNCSTIGAYWRLWNQPVHTWLKRHVYIPLVAGKWLPDPHHPPGALPDSPRGEIVGVSKQTAGLVCFFVSAVFHELLIAVPTKLVWMVGFGAMIVQVPLMTVSEKWDKKYRQWKPDGVNMLGNLLMWVTFCLIGHPTAVMLYYVGWCAREHCVVALA</sequence>
<evidence type="ECO:0000256" key="7">
    <source>
        <dbReference type="ARBA" id="ARBA00022824"/>
    </source>
</evidence>
<evidence type="ECO:0000256" key="9">
    <source>
        <dbReference type="ARBA" id="ARBA00023136"/>
    </source>
</evidence>
<evidence type="ECO:0000256" key="6">
    <source>
        <dbReference type="ARBA" id="ARBA00022692"/>
    </source>
</evidence>
<feature type="compositionally biased region" description="Low complexity" evidence="12">
    <location>
        <begin position="442"/>
        <end position="463"/>
    </location>
</feature>
<feature type="compositionally biased region" description="Low complexity" evidence="12">
    <location>
        <begin position="495"/>
        <end position="512"/>
    </location>
</feature>
<dbReference type="OrthoDB" id="10039049at2759"/>
<feature type="transmembrane region" description="Helical" evidence="13">
    <location>
        <begin position="1037"/>
        <end position="1059"/>
    </location>
</feature>
<evidence type="ECO:0000256" key="11">
    <source>
        <dbReference type="ARBA" id="ARBA00023568"/>
    </source>
</evidence>
<comment type="pathway">
    <text evidence="2">Lipid metabolism.</text>
</comment>
<keyword evidence="6 13" id="KW-0812">Transmembrane</keyword>
<protein>
    <recommendedName>
        <fullName evidence="4">diacylglycerol O-acyltransferase</fullName>
        <ecNumber evidence="4">2.3.1.20</ecNumber>
    </recommendedName>
</protein>
<evidence type="ECO:0000256" key="5">
    <source>
        <dbReference type="ARBA" id="ARBA00022679"/>
    </source>
</evidence>
<keyword evidence="8 13" id="KW-1133">Transmembrane helix</keyword>
<feature type="region of interest" description="Disordered" evidence="12">
    <location>
        <begin position="495"/>
        <end position="528"/>
    </location>
</feature>
<name>A0A0L0SMK6_ALLM3</name>
<evidence type="ECO:0000256" key="10">
    <source>
        <dbReference type="ARBA" id="ARBA00023315"/>
    </source>
</evidence>
<reference evidence="14 15" key="1">
    <citation type="submission" date="2009-11" db="EMBL/GenBank/DDBJ databases">
        <title>Annotation of Allomyces macrogynus ATCC 38327.</title>
        <authorList>
            <consortium name="The Broad Institute Genome Sequencing Platform"/>
            <person name="Russ C."/>
            <person name="Cuomo C."/>
            <person name="Burger G."/>
            <person name="Gray M.W."/>
            <person name="Holland P.W.H."/>
            <person name="King N."/>
            <person name="Lang F.B.F."/>
            <person name="Roger A.J."/>
            <person name="Ruiz-Trillo I."/>
            <person name="Young S.K."/>
            <person name="Zeng Q."/>
            <person name="Gargeya S."/>
            <person name="Fitzgerald M."/>
            <person name="Haas B."/>
            <person name="Abouelleil A."/>
            <person name="Alvarado L."/>
            <person name="Arachchi H.M."/>
            <person name="Berlin A."/>
            <person name="Chapman S.B."/>
            <person name="Gearin G."/>
            <person name="Goldberg J."/>
            <person name="Griggs A."/>
            <person name="Gujja S."/>
            <person name="Hansen M."/>
            <person name="Heiman D."/>
            <person name="Howarth C."/>
            <person name="Larimer J."/>
            <person name="Lui A."/>
            <person name="MacDonald P.J.P."/>
            <person name="McCowen C."/>
            <person name="Montmayeur A."/>
            <person name="Murphy C."/>
            <person name="Neiman D."/>
            <person name="Pearson M."/>
            <person name="Priest M."/>
            <person name="Roberts A."/>
            <person name="Saif S."/>
            <person name="Shea T."/>
            <person name="Sisk P."/>
            <person name="Stolte C."/>
            <person name="Sykes S."/>
            <person name="Wortman J."/>
            <person name="Nusbaum C."/>
            <person name="Birren B."/>
        </authorList>
    </citation>
    <scope>NUCLEOTIDE SEQUENCE [LARGE SCALE GENOMIC DNA]</scope>
    <source>
        <strain evidence="14 15">ATCC 38327</strain>
    </source>
</reference>
<dbReference type="STRING" id="578462.A0A0L0SMK6"/>
<comment type="similarity">
    <text evidence="3">Belongs to the membrane-bound acyltransferase family. Sterol o-acyltransferase subfamily.</text>
</comment>
<evidence type="ECO:0000256" key="2">
    <source>
        <dbReference type="ARBA" id="ARBA00005189"/>
    </source>
</evidence>
<feature type="region of interest" description="Disordered" evidence="12">
    <location>
        <begin position="329"/>
        <end position="386"/>
    </location>
</feature>
<dbReference type="Pfam" id="PF03062">
    <property type="entry name" value="MBOAT"/>
    <property type="match status" value="1"/>
</dbReference>
<comment type="function">
    <text evidence="11">Sterol O-acyltransferase that catalyzes the formation of stery esters.</text>
</comment>
<dbReference type="VEuPathDB" id="FungiDB:AMAG_08716"/>